<reference evidence="3 4" key="1">
    <citation type="journal article" date="2023" name="Int. J. Syst. Evol. Microbiol.">
        <title>Ligilactobacillus ubinensis sp. nov., a novel species isolated from the wild ferment of a durian fruit (Durio zibethinus).</title>
        <authorList>
            <person name="Heng Y.C."/>
            <person name="Menon N."/>
            <person name="Chen B."/>
            <person name="Loo B.Z.L."/>
            <person name="Wong G.W.J."/>
            <person name="Lim A.C.H."/>
            <person name="Silvaraju S."/>
            <person name="Kittelmann S."/>
        </authorList>
    </citation>
    <scope>NUCLEOTIDE SEQUENCE [LARGE SCALE GENOMIC DNA]</scope>
    <source>
        <strain evidence="3 4">WILCCON 0076</strain>
    </source>
</reference>
<accession>A0A9X2FLA8</accession>
<dbReference type="Gene3D" id="3.30.70.1950">
    <property type="match status" value="1"/>
</dbReference>
<proteinExistence type="inferred from homology"/>
<comment type="subunit">
    <text evidence="2">Homodimer.</text>
</comment>
<keyword evidence="4" id="KW-1185">Reference proteome</keyword>
<dbReference type="GO" id="GO:0030674">
    <property type="term" value="F:protein-macromolecule adaptor activity"/>
    <property type="evidence" value="ECO:0007669"/>
    <property type="project" value="UniProtKB-UniRule"/>
</dbReference>
<dbReference type="PANTHER" id="PTHR39161:SF1">
    <property type="entry name" value="ADAPTER PROTEIN MECA 1"/>
    <property type="match status" value="1"/>
</dbReference>
<protein>
    <recommendedName>
        <fullName evidence="2">Adapter protein MecA</fullName>
    </recommendedName>
</protein>
<dbReference type="InterPro" id="IPR008681">
    <property type="entry name" value="Neg-reg_MecA"/>
</dbReference>
<dbReference type="RefSeq" id="WP_253361912.1">
    <property type="nucleotide sequence ID" value="NZ_JAIULA010000024.1"/>
</dbReference>
<comment type="function">
    <text evidence="2">Enables the recognition and targeting of unfolded and aggregated proteins to the ClpC protease or to other proteins involved in proteolysis.</text>
</comment>
<sequence>MEMEKINENTIKVSLESEDLTERGITVLDLLGNQKEIESFFYSILDEVDTKHEFRENDAVTFQLMPNRNGLELFITKVDPNSDEEPYSPIKDLENQGKKVQQIDINNMSDTDDIASFIKKQLDAALEKPTTDELFNGEDNDEKDEKTRYLNNYEETQEHHVIVFASFEDFIQLTSEKKMSNRISSLYKYGDKYYLEIIFDKNTLDKAEIGDILAVIYEYGNSVPFTAAVIHERAKLIMKNKAIELTRSYFNTRAK</sequence>
<evidence type="ECO:0000313" key="4">
    <source>
        <dbReference type="Proteomes" id="UP001139006"/>
    </source>
</evidence>
<dbReference type="Pfam" id="PF05389">
    <property type="entry name" value="MecA"/>
    <property type="match status" value="1"/>
</dbReference>
<evidence type="ECO:0000313" key="3">
    <source>
        <dbReference type="EMBL" id="MCP0887749.1"/>
    </source>
</evidence>
<organism evidence="3 4">
    <name type="scientific">Ligilactobacillus ubinensis</name>
    <dbReference type="NCBI Taxonomy" id="2876789"/>
    <lineage>
        <taxon>Bacteria</taxon>
        <taxon>Bacillati</taxon>
        <taxon>Bacillota</taxon>
        <taxon>Bacilli</taxon>
        <taxon>Lactobacillales</taxon>
        <taxon>Lactobacillaceae</taxon>
        <taxon>Ligilactobacillus</taxon>
    </lineage>
</organism>
<dbReference type="HAMAP" id="MF_01124">
    <property type="entry name" value="MecA"/>
    <property type="match status" value="1"/>
</dbReference>
<dbReference type="PANTHER" id="PTHR39161">
    <property type="entry name" value="ADAPTER PROTEIN MECA"/>
    <property type="match status" value="1"/>
</dbReference>
<dbReference type="InterPro" id="IPR038471">
    <property type="entry name" value="MecA_C_sf"/>
</dbReference>
<dbReference type="Proteomes" id="UP001139006">
    <property type="component" value="Unassembled WGS sequence"/>
</dbReference>
<dbReference type="PIRSF" id="PIRSF029008">
    <property type="entry name" value="MecA"/>
    <property type="match status" value="1"/>
</dbReference>
<gene>
    <name evidence="2" type="primary">mecA</name>
    <name evidence="3" type="ORF">LB941_10435</name>
</gene>
<evidence type="ECO:0000256" key="2">
    <source>
        <dbReference type="HAMAP-Rule" id="MF_01124"/>
    </source>
</evidence>
<comment type="caution">
    <text evidence="3">The sequence shown here is derived from an EMBL/GenBank/DDBJ whole genome shotgun (WGS) entry which is preliminary data.</text>
</comment>
<dbReference type="AlphaFoldDB" id="A0A9X2FLA8"/>
<dbReference type="EMBL" id="JAIULA010000024">
    <property type="protein sequence ID" value="MCP0887749.1"/>
    <property type="molecule type" value="Genomic_DNA"/>
</dbReference>
<comment type="domain">
    <text evidence="2">The N-terminal domain probably binds unfolded/aggregated proteins; the C-terminal domain interacts with ClpC.</text>
</comment>
<evidence type="ECO:0000256" key="1">
    <source>
        <dbReference type="ARBA" id="ARBA00005397"/>
    </source>
</evidence>
<comment type="similarity">
    <text evidence="1 2">Belongs to the MecA family.</text>
</comment>
<name>A0A9X2FLA8_9LACO</name>